<evidence type="ECO:0000256" key="5">
    <source>
        <dbReference type="PROSITE-ProRule" id="PRU01091"/>
    </source>
</evidence>
<reference evidence="16 23" key="3">
    <citation type="journal article" date="2019" name="Nat. Commun.">
        <title>Gram positive-like bacteriocins with broad spectrum anti-Bacteroidales activity encoded on mobile elements of the human gut microbiota.</title>
        <authorList>
            <person name="Bechon N."/>
            <person name="Coyne M.J.Jr."/>
            <person name="Laclare-Mceneany V."/>
            <person name="Chatzidaki-Livanis M."/>
            <person name="Ghigo J.-M."/>
            <person name="Comstock L.E."/>
        </authorList>
    </citation>
    <scope>NUCLEOTIDE SEQUENCE [LARGE SCALE GENOMIC DNA]</scope>
    <source>
        <strain evidence="16 23">CL01T12C17</strain>
    </source>
</reference>
<dbReference type="Proteomes" id="UP000441522">
    <property type="component" value="Unassembled WGS sequence"/>
</dbReference>
<evidence type="ECO:0000313" key="15">
    <source>
        <dbReference type="EMBL" id="RHD85317.1"/>
    </source>
</evidence>
<dbReference type="EMBL" id="QRUD01000018">
    <property type="protein sequence ID" value="RGR40914.1"/>
    <property type="molecule type" value="Genomic_DNA"/>
</dbReference>
<dbReference type="CDD" id="cd17574">
    <property type="entry name" value="REC_OmpR"/>
    <property type="match status" value="1"/>
</dbReference>
<evidence type="ECO:0000313" key="13">
    <source>
        <dbReference type="EMBL" id="RGR40914.1"/>
    </source>
</evidence>
<comment type="caution">
    <text evidence="10">The sequence shown here is derived from an EMBL/GenBank/DDBJ whole genome shotgun (WGS) entry which is preliminary data.</text>
</comment>
<evidence type="ECO:0000313" key="24">
    <source>
        <dbReference type="Proteomes" id="UP000441522"/>
    </source>
</evidence>
<dbReference type="EMBL" id="QRXI01000004">
    <property type="protein sequence ID" value="RGT96648.1"/>
    <property type="molecule type" value="Genomic_DNA"/>
</dbReference>
<dbReference type="Proteomes" id="UP000283429">
    <property type="component" value="Unassembled WGS sequence"/>
</dbReference>
<dbReference type="InterPro" id="IPR039420">
    <property type="entry name" value="WalR-like"/>
</dbReference>
<dbReference type="GO" id="GO:0032993">
    <property type="term" value="C:protein-DNA complex"/>
    <property type="evidence" value="ECO:0007669"/>
    <property type="project" value="TreeGrafter"/>
</dbReference>
<evidence type="ECO:0000313" key="19">
    <source>
        <dbReference type="Proteomes" id="UP000261003"/>
    </source>
</evidence>
<dbReference type="SMART" id="SM00448">
    <property type="entry name" value="REC"/>
    <property type="match status" value="1"/>
</dbReference>
<dbReference type="Proteomes" id="UP000186631">
    <property type="component" value="Unassembled WGS sequence"/>
</dbReference>
<feature type="modified residue" description="4-aspartylphosphate" evidence="4">
    <location>
        <position position="54"/>
    </location>
</feature>
<organism evidence="10 17">
    <name type="scientific">Phocaeicola vulgatus</name>
    <name type="common">Bacteroides vulgatus</name>
    <dbReference type="NCBI Taxonomy" id="821"/>
    <lineage>
        <taxon>Bacteria</taxon>
        <taxon>Pseudomonadati</taxon>
        <taxon>Bacteroidota</taxon>
        <taxon>Bacteroidia</taxon>
        <taxon>Bacteroidales</taxon>
        <taxon>Bacteroidaceae</taxon>
        <taxon>Phocaeicola</taxon>
    </lineage>
</organism>
<evidence type="ECO:0000313" key="17">
    <source>
        <dbReference type="Proteomes" id="UP000186631"/>
    </source>
</evidence>
<dbReference type="Proteomes" id="UP000408523">
    <property type="component" value="Unassembled WGS sequence"/>
</dbReference>
<dbReference type="Proteomes" id="UP000260640">
    <property type="component" value="Unassembled WGS sequence"/>
</dbReference>
<evidence type="ECO:0000313" key="23">
    <source>
        <dbReference type="Proteomes" id="UP000408523"/>
    </source>
</evidence>
<evidence type="ECO:0000256" key="1">
    <source>
        <dbReference type="ARBA" id="ARBA00022553"/>
    </source>
</evidence>
<evidence type="ECO:0000313" key="9">
    <source>
        <dbReference type="EMBL" id="MBV3487321.1"/>
    </source>
</evidence>
<dbReference type="SUPFAM" id="SSF52172">
    <property type="entry name" value="CheY-like"/>
    <property type="match status" value="1"/>
</dbReference>
<dbReference type="GO" id="GO:0006355">
    <property type="term" value="P:regulation of DNA-templated transcription"/>
    <property type="evidence" value="ECO:0007669"/>
    <property type="project" value="InterPro"/>
</dbReference>
<keyword evidence="2" id="KW-0902">Two-component regulatory system</keyword>
<dbReference type="Gene3D" id="1.10.10.10">
    <property type="entry name" value="Winged helix-like DNA-binding domain superfamily/Winged helix DNA-binding domain"/>
    <property type="match status" value="1"/>
</dbReference>
<dbReference type="Pfam" id="PF00072">
    <property type="entry name" value="Response_reg"/>
    <property type="match status" value="1"/>
</dbReference>
<evidence type="ECO:0000313" key="18">
    <source>
        <dbReference type="Proteomes" id="UP000260640"/>
    </source>
</evidence>
<dbReference type="Gene3D" id="3.40.50.2300">
    <property type="match status" value="1"/>
</dbReference>
<evidence type="ECO:0000259" key="7">
    <source>
        <dbReference type="PROSITE" id="PS51755"/>
    </source>
</evidence>
<dbReference type="GO" id="GO:0000976">
    <property type="term" value="F:transcription cis-regulatory region binding"/>
    <property type="evidence" value="ECO:0007669"/>
    <property type="project" value="TreeGrafter"/>
</dbReference>
<reference evidence="18 19" key="2">
    <citation type="submission" date="2018-08" db="EMBL/GenBank/DDBJ databases">
        <title>A genome reference for cultivated species of the human gut microbiota.</title>
        <authorList>
            <person name="Zou Y."/>
            <person name="Xue W."/>
            <person name="Luo G."/>
        </authorList>
    </citation>
    <scope>NUCLEOTIDE SEQUENCE [LARGE SCALE GENOMIC DNA]</scope>
    <source>
        <strain evidence="14 22">AF18-14</strain>
        <strain evidence="13 20">AF25-30LB</strain>
        <strain evidence="15 21">AM30-40</strain>
        <strain evidence="12 19">OM08-13BH</strain>
        <strain evidence="11 18">TM05-16</strain>
    </source>
</reference>
<evidence type="ECO:0000313" key="22">
    <source>
        <dbReference type="Proteomes" id="UP000283833"/>
    </source>
</evidence>
<dbReference type="PANTHER" id="PTHR48111">
    <property type="entry name" value="REGULATOR OF RPOS"/>
    <property type="match status" value="1"/>
</dbReference>
<dbReference type="AlphaFoldDB" id="A0A1Q6IQD4"/>
<dbReference type="GO" id="GO:0000156">
    <property type="term" value="F:phosphorelay response regulator activity"/>
    <property type="evidence" value="ECO:0007669"/>
    <property type="project" value="TreeGrafter"/>
</dbReference>
<dbReference type="PANTHER" id="PTHR48111:SF40">
    <property type="entry name" value="PHOSPHATE REGULON TRANSCRIPTIONAL REGULATORY PROTEIN PHOB"/>
    <property type="match status" value="1"/>
</dbReference>
<reference evidence="8 24" key="4">
    <citation type="journal article" date="2019" name="Nat. Med.">
        <title>A library of human gut bacterial isolates paired with longitudinal multiomics data enables mechanistic microbiome research.</title>
        <authorList>
            <person name="Poyet M."/>
            <person name="Groussin M."/>
            <person name="Gibbons S.M."/>
            <person name="Avila-Pacheco J."/>
            <person name="Jiang X."/>
            <person name="Kearney S.M."/>
            <person name="Perrotta A.R."/>
            <person name="Berdy B."/>
            <person name="Zhao S."/>
            <person name="Lieberman T.D."/>
            <person name="Swanson P.K."/>
            <person name="Smith M."/>
            <person name="Roesemann S."/>
            <person name="Alexander J.E."/>
            <person name="Rich S.A."/>
            <person name="Livny J."/>
            <person name="Vlamakis H."/>
            <person name="Clish C."/>
            <person name="Bullock K."/>
            <person name="Deik A."/>
            <person name="Scott J."/>
            <person name="Pierce K.A."/>
            <person name="Xavier R.J."/>
            <person name="Alm E.J."/>
        </authorList>
    </citation>
    <scope>NUCLEOTIDE SEQUENCE [LARGE SCALE GENOMIC DNA]</scope>
    <source>
        <strain evidence="8 24">BIOML-A5</strain>
    </source>
</reference>
<dbReference type="GO" id="GO:0005829">
    <property type="term" value="C:cytosol"/>
    <property type="evidence" value="ECO:0007669"/>
    <property type="project" value="TreeGrafter"/>
</dbReference>
<dbReference type="PROSITE" id="PS51755">
    <property type="entry name" value="OMPR_PHOB"/>
    <property type="match status" value="1"/>
</dbReference>
<dbReference type="EMBL" id="JAHOGA010000002">
    <property type="protein sequence ID" value="MBV3487321.1"/>
    <property type="molecule type" value="Genomic_DNA"/>
</dbReference>
<feature type="domain" description="Response regulatory" evidence="6">
    <location>
        <begin position="5"/>
        <end position="119"/>
    </location>
</feature>
<name>A0A1Q6IQD4_PHOVU</name>
<dbReference type="EMBL" id="QSTG01000005">
    <property type="protein sequence ID" value="RGM46491.1"/>
    <property type="molecule type" value="Genomic_DNA"/>
</dbReference>
<evidence type="ECO:0000313" key="21">
    <source>
        <dbReference type="Proteomes" id="UP000283429"/>
    </source>
</evidence>
<evidence type="ECO:0000313" key="10">
    <source>
        <dbReference type="EMBL" id="OKZ43018.1"/>
    </source>
</evidence>
<dbReference type="PROSITE" id="PS50110">
    <property type="entry name" value="RESPONSE_REGULATORY"/>
    <property type="match status" value="1"/>
</dbReference>
<evidence type="ECO:0000313" key="20">
    <source>
        <dbReference type="Proteomes" id="UP000266497"/>
    </source>
</evidence>
<sequence>MKTIKILFADDDLKYSMLLKRFLEAEGYEVTYAGNGNIALQQFPLIRPDLVLLDINMPELNGFEVAAKIRKQNHQVLIFFLSDRSDKADRLKGFDLQANDYLAKPFYPEELLARIRERFQCANNRIETESYTFGKSTFNYTTNEIRTGNNKVLITSRQAEILRILAKNLHVPVDREILLKHVWGTSSYANSLALNVQITYLRKALRNDSSVKIESLMKKGYVLHTEKGQENSL</sequence>
<dbReference type="Proteomes" id="UP000758576">
    <property type="component" value="Unassembled WGS sequence"/>
</dbReference>
<dbReference type="SMART" id="SM00862">
    <property type="entry name" value="Trans_reg_C"/>
    <property type="match status" value="1"/>
</dbReference>
<gene>
    <name evidence="16" type="primary">mprA_1</name>
    <name evidence="10" type="ORF">BHV80_18665</name>
    <name evidence="15" type="ORF">DW783_02105</name>
    <name evidence="14" type="ORF">DWX04_04110</name>
    <name evidence="13" type="ORF">DWY53_07985</name>
    <name evidence="12" type="ORF">DXC16_04940</name>
    <name evidence="11" type="ORF">DXD46_01445</name>
    <name evidence="16" type="ORF">EH214_01903</name>
    <name evidence="8" type="ORF">GAS29_11995</name>
    <name evidence="9" type="ORF">KSX14_01460</name>
</gene>
<evidence type="ECO:0000313" key="11">
    <source>
        <dbReference type="EMBL" id="RGJ92409.1"/>
    </source>
</evidence>
<reference evidence="10 17" key="1">
    <citation type="journal article" date="2016" name="Nat. Biotechnol.">
        <title>Measurement of bacterial replication rates in microbial communities.</title>
        <authorList>
            <person name="Brown C.T."/>
            <person name="Olm M.R."/>
            <person name="Thomas B.C."/>
            <person name="Banfield J.F."/>
        </authorList>
    </citation>
    <scope>NUCLEOTIDE SEQUENCE [LARGE SCALE GENOMIC DNA]</scope>
    <source>
        <strain evidence="10">42_262</strain>
    </source>
</reference>
<evidence type="ECO:0000313" key="8">
    <source>
        <dbReference type="EMBL" id="KAB3855539.1"/>
    </source>
</evidence>
<dbReference type="EMBL" id="QSJM01000003">
    <property type="protein sequence ID" value="RHD85317.1"/>
    <property type="molecule type" value="Genomic_DNA"/>
</dbReference>
<accession>A0A1Q6IQD4</accession>
<dbReference type="CDD" id="cd00383">
    <property type="entry name" value="trans_reg_C"/>
    <property type="match status" value="1"/>
</dbReference>
<keyword evidence="1 4" id="KW-0597">Phosphoprotein</keyword>
<evidence type="ECO:0000313" key="14">
    <source>
        <dbReference type="EMBL" id="RGT96648.1"/>
    </source>
</evidence>
<dbReference type="InterPro" id="IPR036388">
    <property type="entry name" value="WH-like_DNA-bd_sf"/>
</dbReference>
<dbReference type="EMBL" id="RWHZ01000021">
    <property type="protein sequence ID" value="TSE48862.1"/>
    <property type="molecule type" value="Genomic_DNA"/>
</dbReference>
<protein>
    <submittedName>
        <fullName evidence="11">DNA-binding response regulator</fullName>
    </submittedName>
    <submittedName>
        <fullName evidence="16">Putative response regulator, MprA-like</fullName>
    </submittedName>
    <submittedName>
        <fullName evidence="8">Response regulator transcription factor</fullName>
    </submittedName>
    <submittedName>
        <fullName evidence="10">Two-component system response regulator</fullName>
    </submittedName>
</protein>
<dbReference type="Pfam" id="PF00486">
    <property type="entry name" value="Trans_reg_C"/>
    <property type="match status" value="1"/>
</dbReference>
<evidence type="ECO:0000313" key="12">
    <source>
        <dbReference type="EMBL" id="RGM46491.1"/>
    </source>
</evidence>
<evidence type="ECO:0000256" key="2">
    <source>
        <dbReference type="ARBA" id="ARBA00023012"/>
    </source>
</evidence>
<dbReference type="EMBL" id="WCWW01000025">
    <property type="protein sequence ID" value="KAB3855539.1"/>
    <property type="molecule type" value="Genomic_DNA"/>
</dbReference>
<feature type="DNA-binding region" description="OmpR/PhoB-type" evidence="5">
    <location>
        <begin position="128"/>
        <end position="225"/>
    </location>
</feature>
<reference evidence="9" key="5">
    <citation type="submission" date="2021-06" db="EMBL/GenBank/DDBJ databases">
        <title>Collection of gut derived symbiotic bacterial strains cultured from healthy donors.</title>
        <authorList>
            <person name="Lin H."/>
            <person name="Littmann E."/>
            <person name="Pamer E.G."/>
        </authorList>
    </citation>
    <scope>NUCLEOTIDE SEQUENCE</scope>
    <source>
        <strain evidence="9">MSK.19.85</strain>
    </source>
</reference>
<dbReference type="EMBL" id="QSPP01000001">
    <property type="protein sequence ID" value="RGJ92409.1"/>
    <property type="molecule type" value="Genomic_DNA"/>
</dbReference>
<dbReference type="EMBL" id="MNQV01000244">
    <property type="protein sequence ID" value="OKZ43018.1"/>
    <property type="molecule type" value="Genomic_DNA"/>
</dbReference>
<keyword evidence="3 5" id="KW-0238">DNA-binding</keyword>
<evidence type="ECO:0000313" key="16">
    <source>
        <dbReference type="EMBL" id="TSE48862.1"/>
    </source>
</evidence>
<dbReference type="Proteomes" id="UP000266497">
    <property type="component" value="Unassembled WGS sequence"/>
</dbReference>
<dbReference type="InterPro" id="IPR001789">
    <property type="entry name" value="Sig_transdc_resp-reg_receiver"/>
</dbReference>
<feature type="domain" description="OmpR/PhoB-type" evidence="7">
    <location>
        <begin position="128"/>
        <end position="225"/>
    </location>
</feature>
<dbReference type="RefSeq" id="WP_115649191.1">
    <property type="nucleotide sequence ID" value="NZ_BAABYE010000001.1"/>
</dbReference>
<evidence type="ECO:0000256" key="3">
    <source>
        <dbReference type="ARBA" id="ARBA00023125"/>
    </source>
</evidence>
<dbReference type="Proteomes" id="UP000261003">
    <property type="component" value="Unassembled WGS sequence"/>
</dbReference>
<evidence type="ECO:0000256" key="4">
    <source>
        <dbReference type="PROSITE-ProRule" id="PRU00169"/>
    </source>
</evidence>
<dbReference type="Proteomes" id="UP000283833">
    <property type="component" value="Unassembled WGS sequence"/>
</dbReference>
<dbReference type="InterPro" id="IPR001867">
    <property type="entry name" value="OmpR/PhoB-type_DNA-bd"/>
</dbReference>
<dbReference type="InterPro" id="IPR011006">
    <property type="entry name" value="CheY-like_superfamily"/>
</dbReference>
<evidence type="ECO:0000259" key="6">
    <source>
        <dbReference type="PROSITE" id="PS50110"/>
    </source>
</evidence>
<proteinExistence type="predicted"/>